<evidence type="ECO:0000259" key="1">
    <source>
        <dbReference type="SMART" id="SM00382"/>
    </source>
</evidence>
<dbReference type="OrthoDB" id="9778168at2"/>
<dbReference type="InterPro" id="IPR025420">
    <property type="entry name" value="DUF4143"/>
</dbReference>
<feature type="domain" description="AAA+ ATPase" evidence="1">
    <location>
        <begin position="17"/>
        <end position="140"/>
    </location>
</feature>
<dbReference type="SUPFAM" id="SSF52540">
    <property type="entry name" value="P-loop containing nucleoside triphosphate hydrolases"/>
    <property type="match status" value="1"/>
</dbReference>
<gene>
    <name evidence="2" type="ORF">SAMN06295967_11343</name>
</gene>
<evidence type="ECO:0000313" key="2">
    <source>
        <dbReference type="EMBL" id="SNS58212.1"/>
    </source>
</evidence>
<keyword evidence="3" id="KW-1185">Reference proteome</keyword>
<dbReference type="AlphaFoldDB" id="A0A239FPS9"/>
<organism evidence="2 3">
    <name type="scientific">Belliella buryatensis</name>
    <dbReference type="NCBI Taxonomy" id="1500549"/>
    <lineage>
        <taxon>Bacteria</taxon>
        <taxon>Pseudomonadati</taxon>
        <taxon>Bacteroidota</taxon>
        <taxon>Cytophagia</taxon>
        <taxon>Cytophagales</taxon>
        <taxon>Cyclobacteriaceae</taxon>
        <taxon>Belliella</taxon>
    </lineage>
</organism>
<protein>
    <recommendedName>
        <fullName evidence="1">AAA+ ATPase domain-containing protein</fullName>
    </recommendedName>
</protein>
<evidence type="ECO:0000313" key="3">
    <source>
        <dbReference type="Proteomes" id="UP000198480"/>
    </source>
</evidence>
<reference evidence="3" key="1">
    <citation type="submission" date="2017-06" db="EMBL/GenBank/DDBJ databases">
        <authorList>
            <person name="Varghese N."/>
            <person name="Submissions S."/>
        </authorList>
    </citation>
    <scope>NUCLEOTIDE SEQUENCE [LARGE SCALE GENOMIC DNA]</scope>
    <source>
        <strain evidence="3">5C</strain>
    </source>
</reference>
<accession>A0A239FPS9</accession>
<dbReference type="Pfam" id="PF13173">
    <property type="entry name" value="AAA_14"/>
    <property type="match status" value="1"/>
</dbReference>
<dbReference type="PANTHER" id="PTHR43566:SF1">
    <property type="entry name" value="AAA+ ATPASE DOMAIN-CONTAINING PROTEIN"/>
    <property type="match status" value="1"/>
</dbReference>
<dbReference type="RefSeq" id="WP_089241816.1">
    <property type="nucleotide sequence ID" value="NZ_FZOK01000013.1"/>
</dbReference>
<name>A0A239FPS9_9BACT</name>
<dbReference type="EMBL" id="FZOK01000013">
    <property type="protein sequence ID" value="SNS58212.1"/>
    <property type="molecule type" value="Genomic_DNA"/>
</dbReference>
<dbReference type="InterPro" id="IPR041682">
    <property type="entry name" value="AAA_14"/>
</dbReference>
<proteinExistence type="predicted"/>
<dbReference type="SMART" id="SM00382">
    <property type="entry name" value="AAA"/>
    <property type="match status" value="1"/>
</dbReference>
<dbReference type="InterPro" id="IPR003593">
    <property type="entry name" value="AAA+_ATPase"/>
</dbReference>
<sequence>MKYIRAIASLFLKRLLPNKVVLLIGPRRVGKTIFIKSFMEGIPKEKYLVLNGDDVLDASLLKERSVANYKRLLDGKEYLIIDEAQHIPDIGMILKLIVDSIEGIKVVASGSSAFDLYHQVGEPLVGRKSTLHLYPLAQMEFKEVEDFRMTVASREERLIFGGYPELVQYTDWRDKASYLNEVMNDYLLKDILIYDGLRNSDKLFSLLKLLAFQVGKEVSLEELGRQLAMSKNTVEKYLELLSKVFVIYKIGGYSKNLRKEVSKSSRWYFYDNGIRNAIIQNFNRLDMRTDVGELWENYLASERLKYQSYHQLNCKNYFWRTYDQQELDWVEEDAGKLLGYEFKYKLHKKIKPPAAWAKAYPEAQFVVIHQDNYLDWIV</sequence>
<dbReference type="Pfam" id="PF13635">
    <property type="entry name" value="DUF4143"/>
    <property type="match status" value="1"/>
</dbReference>
<dbReference type="InterPro" id="IPR027417">
    <property type="entry name" value="P-loop_NTPase"/>
</dbReference>
<dbReference type="Gene3D" id="3.40.50.300">
    <property type="entry name" value="P-loop containing nucleotide triphosphate hydrolases"/>
    <property type="match status" value="1"/>
</dbReference>
<dbReference type="Proteomes" id="UP000198480">
    <property type="component" value="Unassembled WGS sequence"/>
</dbReference>
<dbReference type="PANTHER" id="PTHR43566">
    <property type="entry name" value="CONSERVED PROTEIN"/>
    <property type="match status" value="1"/>
</dbReference>